<evidence type="ECO:0000256" key="7">
    <source>
        <dbReference type="ARBA" id="ARBA00023163"/>
    </source>
</evidence>
<evidence type="ECO:0000256" key="2">
    <source>
        <dbReference type="ARBA" id="ARBA00006503"/>
    </source>
</evidence>
<dbReference type="PANTHER" id="PTHR45882:SF2">
    <property type="entry name" value="PITUITARY HOMEOBOX 3"/>
    <property type="match status" value="1"/>
</dbReference>
<evidence type="ECO:0000256" key="10">
    <source>
        <dbReference type="RuleBase" id="RU000682"/>
    </source>
</evidence>
<feature type="compositionally biased region" description="Basic and acidic residues" evidence="11">
    <location>
        <begin position="211"/>
        <end position="220"/>
    </location>
</feature>
<dbReference type="Proteomes" id="UP000580250">
    <property type="component" value="Unassembled WGS sequence"/>
</dbReference>
<dbReference type="FunFam" id="1.10.10.60:FF:000679">
    <property type="entry name" value="Homeobox protein aristaless"/>
    <property type="match status" value="1"/>
</dbReference>
<dbReference type="GO" id="GO:0000978">
    <property type="term" value="F:RNA polymerase II cis-regulatory region sequence-specific DNA binding"/>
    <property type="evidence" value="ECO:0007669"/>
    <property type="project" value="TreeGrafter"/>
</dbReference>
<dbReference type="PANTHER" id="PTHR45882">
    <property type="entry name" value="PITUITARY HOMEOBOX HOMOLOG PTX1"/>
    <property type="match status" value="1"/>
</dbReference>
<feature type="DNA-binding region" description="Homeobox" evidence="9">
    <location>
        <begin position="270"/>
        <end position="323"/>
    </location>
</feature>
<keyword evidence="4" id="KW-0805">Transcription regulation</keyword>
<evidence type="ECO:0000256" key="11">
    <source>
        <dbReference type="SAM" id="MobiDB-lite"/>
    </source>
</evidence>
<protein>
    <recommendedName>
        <fullName evidence="12">Homeobox domain-containing protein</fullName>
    </recommendedName>
</protein>
<dbReference type="Gene3D" id="1.10.10.60">
    <property type="entry name" value="Homeodomain-like"/>
    <property type="match status" value="1"/>
</dbReference>
<gene>
    <name evidence="13" type="ORF">MENT_LOCUS37094</name>
</gene>
<feature type="domain" description="Homeobox" evidence="12">
    <location>
        <begin position="268"/>
        <end position="322"/>
    </location>
</feature>
<keyword evidence="8 9" id="KW-0539">Nucleus</keyword>
<feature type="compositionally biased region" description="Polar residues" evidence="11">
    <location>
        <begin position="107"/>
        <end position="118"/>
    </location>
</feature>
<evidence type="ECO:0000256" key="5">
    <source>
        <dbReference type="ARBA" id="ARBA00023125"/>
    </source>
</evidence>
<dbReference type="AlphaFoldDB" id="A0A6V7WCJ7"/>
<keyword evidence="3" id="KW-0217">Developmental protein</keyword>
<evidence type="ECO:0000256" key="3">
    <source>
        <dbReference type="ARBA" id="ARBA00022473"/>
    </source>
</evidence>
<name>A0A6V7WCJ7_MELEN</name>
<dbReference type="PROSITE" id="PS00027">
    <property type="entry name" value="HOMEOBOX_1"/>
    <property type="match status" value="1"/>
</dbReference>
<dbReference type="InterPro" id="IPR001356">
    <property type="entry name" value="HD"/>
</dbReference>
<feature type="region of interest" description="Disordered" evidence="11">
    <location>
        <begin position="1"/>
        <end position="24"/>
    </location>
</feature>
<dbReference type="GO" id="GO:0030182">
    <property type="term" value="P:neuron differentiation"/>
    <property type="evidence" value="ECO:0007669"/>
    <property type="project" value="UniProtKB-ARBA"/>
</dbReference>
<dbReference type="OrthoDB" id="6159439at2759"/>
<evidence type="ECO:0000256" key="1">
    <source>
        <dbReference type="ARBA" id="ARBA00004123"/>
    </source>
</evidence>
<dbReference type="InterPro" id="IPR009057">
    <property type="entry name" value="Homeodomain-like_sf"/>
</dbReference>
<dbReference type="SMART" id="SM00389">
    <property type="entry name" value="HOX"/>
    <property type="match status" value="1"/>
</dbReference>
<feature type="compositionally biased region" description="Polar residues" evidence="11">
    <location>
        <begin position="222"/>
        <end position="232"/>
    </location>
</feature>
<feature type="compositionally biased region" description="Polar residues" evidence="11">
    <location>
        <begin position="1"/>
        <end position="11"/>
    </location>
</feature>
<sequence>MPNSPTSSTFAPISFWENPPPSQQPQDYEMMLMRIPPPPHSTTITTPTSIPSYTSSTFFGAATTSLGYLTFSASYPFNTPHNYNNFVSNHDFIQPPSISSSQQQQQTFNPPNNSHFHSTTQFGLPNPSLNPSLTPSFNHSYLSPLEFCNDLIDCSNNNFDGIKLNSIKPTIPLIGNVTSTQASNFTNISPIISNINEKKTKKTNFSVTPVKKNERAEKTRQKSASTNLQKQKLNMKGTEQQQQQYPRIYQNSGDSELILGDLKILNLKKIFSTHQLNELESLFARNKYPDVSNRATIARAIGLAEQCIRVWFKNRRAKWRKREKPTNLNNYLPPRLQNRINIIKQVLETNNQQTINKQIKQEKEEETQQQQQQNTYEWNING</sequence>
<comment type="similarity">
    <text evidence="2">Belongs to the paired homeobox family. Bicoid subfamily.</text>
</comment>
<dbReference type="SUPFAM" id="SSF46689">
    <property type="entry name" value="Homeodomain-like"/>
    <property type="match status" value="1"/>
</dbReference>
<feature type="region of interest" description="Disordered" evidence="11">
    <location>
        <begin position="206"/>
        <end position="243"/>
    </location>
</feature>
<feature type="region of interest" description="Disordered" evidence="11">
    <location>
        <begin position="94"/>
        <end position="118"/>
    </location>
</feature>
<dbReference type="GO" id="GO:0009653">
    <property type="term" value="P:anatomical structure morphogenesis"/>
    <property type="evidence" value="ECO:0007669"/>
    <property type="project" value="TreeGrafter"/>
</dbReference>
<comment type="caution">
    <text evidence="13">The sequence shown here is derived from an EMBL/GenBank/DDBJ whole genome shotgun (WGS) entry which is preliminary data.</text>
</comment>
<dbReference type="GO" id="GO:0005634">
    <property type="term" value="C:nucleus"/>
    <property type="evidence" value="ECO:0007669"/>
    <property type="project" value="UniProtKB-SubCell"/>
</dbReference>
<dbReference type="GO" id="GO:0000981">
    <property type="term" value="F:DNA-binding transcription factor activity, RNA polymerase II-specific"/>
    <property type="evidence" value="ECO:0007669"/>
    <property type="project" value="InterPro"/>
</dbReference>
<comment type="subcellular location">
    <subcellularLocation>
        <location evidence="1 9 10">Nucleus</location>
    </subcellularLocation>
</comment>
<proteinExistence type="inferred from homology"/>
<dbReference type="EMBL" id="CAJEWN010000513">
    <property type="protein sequence ID" value="CAD2184723.1"/>
    <property type="molecule type" value="Genomic_DNA"/>
</dbReference>
<evidence type="ECO:0000256" key="8">
    <source>
        <dbReference type="ARBA" id="ARBA00023242"/>
    </source>
</evidence>
<evidence type="ECO:0000256" key="9">
    <source>
        <dbReference type="PROSITE-ProRule" id="PRU00108"/>
    </source>
</evidence>
<keyword evidence="5 9" id="KW-0238">DNA-binding</keyword>
<evidence type="ECO:0000256" key="6">
    <source>
        <dbReference type="ARBA" id="ARBA00023155"/>
    </source>
</evidence>
<keyword evidence="6 9" id="KW-0371">Homeobox</keyword>
<organism evidence="13 14">
    <name type="scientific">Meloidogyne enterolobii</name>
    <name type="common">Root-knot nematode worm</name>
    <name type="synonym">Meloidogyne mayaguensis</name>
    <dbReference type="NCBI Taxonomy" id="390850"/>
    <lineage>
        <taxon>Eukaryota</taxon>
        <taxon>Metazoa</taxon>
        <taxon>Ecdysozoa</taxon>
        <taxon>Nematoda</taxon>
        <taxon>Chromadorea</taxon>
        <taxon>Rhabditida</taxon>
        <taxon>Tylenchina</taxon>
        <taxon>Tylenchomorpha</taxon>
        <taxon>Tylenchoidea</taxon>
        <taxon>Meloidogynidae</taxon>
        <taxon>Meloidogyninae</taxon>
        <taxon>Meloidogyne</taxon>
    </lineage>
</organism>
<evidence type="ECO:0000256" key="4">
    <source>
        <dbReference type="ARBA" id="ARBA00023015"/>
    </source>
</evidence>
<dbReference type="Pfam" id="PF00046">
    <property type="entry name" value="Homeodomain"/>
    <property type="match status" value="1"/>
</dbReference>
<dbReference type="CDD" id="cd00086">
    <property type="entry name" value="homeodomain"/>
    <property type="match status" value="1"/>
</dbReference>
<dbReference type="PROSITE" id="PS50071">
    <property type="entry name" value="HOMEOBOX_2"/>
    <property type="match status" value="1"/>
</dbReference>
<evidence type="ECO:0000313" key="14">
    <source>
        <dbReference type="Proteomes" id="UP000580250"/>
    </source>
</evidence>
<accession>A0A6V7WCJ7</accession>
<keyword evidence="7" id="KW-0804">Transcription</keyword>
<evidence type="ECO:0000259" key="12">
    <source>
        <dbReference type="PROSITE" id="PS50071"/>
    </source>
</evidence>
<reference evidence="13 14" key="1">
    <citation type="submission" date="2020-08" db="EMBL/GenBank/DDBJ databases">
        <authorList>
            <person name="Koutsovoulos G."/>
            <person name="Danchin GJ E."/>
        </authorList>
    </citation>
    <scope>NUCLEOTIDE SEQUENCE [LARGE SCALE GENOMIC DNA]</scope>
</reference>
<evidence type="ECO:0000313" key="13">
    <source>
        <dbReference type="EMBL" id="CAD2184723.1"/>
    </source>
</evidence>
<dbReference type="InterPro" id="IPR017970">
    <property type="entry name" value="Homeobox_CS"/>
</dbReference>
<feature type="compositionally biased region" description="Low complexity" evidence="11">
    <location>
        <begin position="94"/>
        <end position="106"/>
    </location>
</feature>